<comment type="caution">
    <text evidence="2">The sequence shown here is derived from an EMBL/GenBank/DDBJ whole genome shotgun (WGS) entry which is preliminary data.</text>
</comment>
<gene>
    <name evidence="2" type="ORF">QWY28_14510</name>
</gene>
<evidence type="ECO:0000313" key="2">
    <source>
        <dbReference type="EMBL" id="MDN4174172.1"/>
    </source>
</evidence>
<dbReference type="RefSeq" id="WP_300953269.1">
    <property type="nucleotide sequence ID" value="NZ_JAUHJQ010000005.1"/>
</dbReference>
<reference evidence="2" key="1">
    <citation type="submission" date="2023-06" db="EMBL/GenBank/DDBJ databases">
        <title>Draft genome sequence of Nocardioides sp. SOB77.</title>
        <authorList>
            <person name="Zhang G."/>
        </authorList>
    </citation>
    <scope>NUCLEOTIDE SEQUENCE</scope>
    <source>
        <strain evidence="2">SOB77</strain>
    </source>
</reference>
<feature type="signal peptide" evidence="1">
    <location>
        <begin position="1"/>
        <end position="21"/>
    </location>
</feature>
<sequence length="233" mass="24946">MRVRRLLAALLTTGLIAPAAAVVATAAPAAAATATQIVSGSEDRPWFHVNDYSSIPGAPVYKRDSISLSINVADANGQQVYDGDITVQRQLQGKDAWTTVARSNPGDAYLYETLDIVGSATYRVLYAGNATYAPSSAQAATKAQRDLEITGISGRKTGFEGKLSPKAKVKILVAKKVGKTWKKYRTAASDAQGRFRVVLPAPGRSGTKFHWKITFRGSKGFVASTVKGTTYRY</sequence>
<keyword evidence="1" id="KW-0732">Signal</keyword>
<proteinExistence type="predicted"/>
<protein>
    <recommendedName>
        <fullName evidence="4">Carboxypeptidase regulatory-like domain-containing protein</fullName>
    </recommendedName>
</protein>
<evidence type="ECO:0008006" key="4">
    <source>
        <dbReference type="Google" id="ProtNLM"/>
    </source>
</evidence>
<organism evidence="2 3">
    <name type="scientific">Nocardioides oceani</name>
    <dbReference type="NCBI Taxonomy" id="3058369"/>
    <lineage>
        <taxon>Bacteria</taxon>
        <taxon>Bacillati</taxon>
        <taxon>Actinomycetota</taxon>
        <taxon>Actinomycetes</taxon>
        <taxon>Propionibacteriales</taxon>
        <taxon>Nocardioidaceae</taxon>
        <taxon>Nocardioides</taxon>
    </lineage>
</organism>
<name>A0ABT8FHL4_9ACTN</name>
<dbReference type="Proteomes" id="UP001168620">
    <property type="component" value="Unassembled WGS sequence"/>
</dbReference>
<accession>A0ABT8FHL4</accession>
<keyword evidence="3" id="KW-1185">Reference proteome</keyword>
<dbReference type="EMBL" id="JAUHJQ010000005">
    <property type="protein sequence ID" value="MDN4174172.1"/>
    <property type="molecule type" value="Genomic_DNA"/>
</dbReference>
<evidence type="ECO:0000256" key="1">
    <source>
        <dbReference type="SAM" id="SignalP"/>
    </source>
</evidence>
<feature type="chain" id="PRO_5045369785" description="Carboxypeptidase regulatory-like domain-containing protein" evidence="1">
    <location>
        <begin position="22"/>
        <end position="233"/>
    </location>
</feature>
<evidence type="ECO:0000313" key="3">
    <source>
        <dbReference type="Proteomes" id="UP001168620"/>
    </source>
</evidence>